<evidence type="ECO:0000313" key="2">
    <source>
        <dbReference type="Proteomes" id="UP000306236"/>
    </source>
</evidence>
<dbReference type="RefSeq" id="WP_136406095.1">
    <property type="nucleotide sequence ID" value="NZ_SSWX01000008.1"/>
</dbReference>
<dbReference type="OrthoDB" id="8893233at2"/>
<evidence type="ECO:0000313" key="1">
    <source>
        <dbReference type="EMBL" id="THJ33986.1"/>
    </source>
</evidence>
<protein>
    <recommendedName>
        <fullName evidence="3">Peptidase C-terminal archaeal/bacterial domain-containing protein</fullName>
    </recommendedName>
</protein>
<dbReference type="Proteomes" id="UP000306236">
    <property type="component" value="Unassembled WGS sequence"/>
</dbReference>
<evidence type="ECO:0008006" key="3">
    <source>
        <dbReference type="Google" id="ProtNLM"/>
    </source>
</evidence>
<reference evidence="1 2" key="1">
    <citation type="submission" date="2019-04" db="EMBL/GenBank/DDBJ databases">
        <title>Lampropedia sp YIM MLB12 draf genome.</title>
        <authorList>
            <person name="Wang Y.-X."/>
        </authorList>
    </citation>
    <scope>NUCLEOTIDE SEQUENCE [LARGE SCALE GENOMIC DNA]</scope>
    <source>
        <strain evidence="1 2">YIM MLB12</strain>
    </source>
</reference>
<organism evidence="1 2">
    <name type="scientific">Lampropedia aestuarii</name>
    <dbReference type="NCBI Taxonomy" id="2562762"/>
    <lineage>
        <taxon>Bacteria</taxon>
        <taxon>Pseudomonadati</taxon>
        <taxon>Pseudomonadota</taxon>
        <taxon>Betaproteobacteria</taxon>
        <taxon>Burkholderiales</taxon>
        <taxon>Comamonadaceae</taxon>
        <taxon>Lampropedia</taxon>
    </lineage>
</organism>
<name>A0A4S5BVQ9_9BURK</name>
<accession>A0A4S5BVQ9</accession>
<dbReference type="AlphaFoldDB" id="A0A4S5BVQ9"/>
<sequence length="374" mass="39626">MLSLLVGAAVGAGALVALNHYGLLVPLATTINGEARPAAHSVVTANQPLAGEINKSSYINVADGSRSQVFRFDAQEGQLLDIRSKGPLDARLSVLRDGYLMANSEQMGGFNLCESSGNSSLLKQTRLFYQADRTGSLEIAVSGTGPYAFGPFELEVQSVATTSPSTTTLTPGTPIEAIATGKTHSYDLTIAEPGLYAVALSSCDFDGYLRLTGAGVNLTDDDSGGNYYDPRILAWLEPGQYTVTASSSSGQPMRGQYSLKAEQQPLPSNAKFQRGGAIQAGQTLLSLVDHNSDSNFSFTLNQPTEVILTARSESVDVYLTLDNDEESWSDDDSGGGSRGTDAQIHEILPAGQYSVRLGGYGQGLVYLSLETRSR</sequence>
<dbReference type="EMBL" id="SSWX01000008">
    <property type="protein sequence ID" value="THJ33986.1"/>
    <property type="molecule type" value="Genomic_DNA"/>
</dbReference>
<dbReference type="Gene3D" id="2.60.120.380">
    <property type="match status" value="1"/>
</dbReference>
<gene>
    <name evidence="1" type="ORF">E8K88_07770</name>
</gene>
<proteinExistence type="predicted"/>
<keyword evidence="2" id="KW-1185">Reference proteome</keyword>
<comment type="caution">
    <text evidence="1">The sequence shown here is derived from an EMBL/GenBank/DDBJ whole genome shotgun (WGS) entry which is preliminary data.</text>
</comment>